<dbReference type="AlphaFoldDB" id="A0A4P6EZ49"/>
<proteinExistence type="predicted"/>
<name>A0A4P6EZ49_9BACL</name>
<protein>
    <submittedName>
        <fullName evidence="1">Uncharacterized protein</fullName>
    </submittedName>
</protein>
<reference evidence="1 2" key="1">
    <citation type="submission" date="2019-01" db="EMBL/GenBank/DDBJ databases">
        <title>Genome sequencing of strain FW100M-2.</title>
        <authorList>
            <person name="Heo J."/>
            <person name="Kim S.-J."/>
            <person name="Kim J.-S."/>
            <person name="Hong S.-B."/>
            <person name="Kwon S.-W."/>
        </authorList>
    </citation>
    <scope>NUCLEOTIDE SEQUENCE [LARGE SCALE GENOMIC DNA]</scope>
    <source>
        <strain evidence="1 2">FW100M-2</strain>
    </source>
</reference>
<dbReference type="EMBL" id="CP035492">
    <property type="protein sequence ID" value="QAY68146.1"/>
    <property type="molecule type" value="Genomic_DNA"/>
</dbReference>
<keyword evidence="2" id="KW-1185">Reference proteome</keyword>
<organism evidence="1 2">
    <name type="scientific">Paenibacillus protaetiae</name>
    <dbReference type="NCBI Taxonomy" id="2509456"/>
    <lineage>
        <taxon>Bacteria</taxon>
        <taxon>Bacillati</taxon>
        <taxon>Bacillota</taxon>
        <taxon>Bacilli</taxon>
        <taxon>Bacillales</taxon>
        <taxon>Paenibacillaceae</taxon>
        <taxon>Paenibacillus</taxon>
    </lineage>
</organism>
<dbReference type="Proteomes" id="UP000293568">
    <property type="component" value="Chromosome"/>
</dbReference>
<dbReference type="KEGG" id="pprt:ET464_18975"/>
<evidence type="ECO:0000313" key="1">
    <source>
        <dbReference type="EMBL" id="QAY68146.1"/>
    </source>
</evidence>
<gene>
    <name evidence="1" type="ORF">ET464_18975</name>
</gene>
<sequence>MNEFYCVGCGKMVPFGGEGVLFKTGFYRQTQSLGCCEKCLKAKERPQPEAGESDHPFNHHHVASLAPVRNIPLAAPQYLIAL</sequence>
<evidence type="ECO:0000313" key="2">
    <source>
        <dbReference type="Proteomes" id="UP000293568"/>
    </source>
</evidence>
<dbReference type="OrthoDB" id="2641051at2"/>
<accession>A0A4P6EZ49</accession>
<dbReference type="RefSeq" id="WP_129443639.1">
    <property type="nucleotide sequence ID" value="NZ_CP035492.1"/>
</dbReference>